<dbReference type="EMBL" id="JANPWB010000007">
    <property type="protein sequence ID" value="KAJ1173656.1"/>
    <property type="molecule type" value="Genomic_DNA"/>
</dbReference>
<protein>
    <submittedName>
        <fullName evidence="2">Uncharacterized protein</fullName>
    </submittedName>
</protein>
<gene>
    <name evidence="2" type="ORF">NDU88_005482</name>
</gene>
<evidence type="ECO:0000313" key="3">
    <source>
        <dbReference type="Proteomes" id="UP001066276"/>
    </source>
</evidence>
<dbReference type="Proteomes" id="UP001066276">
    <property type="component" value="Chromosome 4_1"/>
</dbReference>
<name>A0AAV7TB67_PLEWA</name>
<organism evidence="2 3">
    <name type="scientific">Pleurodeles waltl</name>
    <name type="common">Iberian ribbed newt</name>
    <dbReference type="NCBI Taxonomy" id="8319"/>
    <lineage>
        <taxon>Eukaryota</taxon>
        <taxon>Metazoa</taxon>
        <taxon>Chordata</taxon>
        <taxon>Craniata</taxon>
        <taxon>Vertebrata</taxon>
        <taxon>Euteleostomi</taxon>
        <taxon>Amphibia</taxon>
        <taxon>Batrachia</taxon>
        <taxon>Caudata</taxon>
        <taxon>Salamandroidea</taxon>
        <taxon>Salamandridae</taxon>
        <taxon>Pleurodelinae</taxon>
        <taxon>Pleurodeles</taxon>
    </lineage>
</organism>
<keyword evidence="3" id="KW-1185">Reference proteome</keyword>
<feature type="region of interest" description="Disordered" evidence="1">
    <location>
        <begin position="1"/>
        <end position="24"/>
    </location>
</feature>
<dbReference type="AlphaFoldDB" id="A0AAV7TB67"/>
<comment type="caution">
    <text evidence="2">The sequence shown here is derived from an EMBL/GenBank/DDBJ whole genome shotgun (WGS) entry which is preliminary data.</text>
</comment>
<evidence type="ECO:0000256" key="1">
    <source>
        <dbReference type="SAM" id="MobiDB-lite"/>
    </source>
</evidence>
<evidence type="ECO:0000313" key="2">
    <source>
        <dbReference type="EMBL" id="KAJ1173656.1"/>
    </source>
</evidence>
<proteinExistence type="predicted"/>
<sequence>MRQSAIRQPPGPAQEALKRSGASTHLGSELWSIPTTREGAPRLMSLLHSFICQVRRLYLLDRGVLPVLSLLTSPEAITRPSSGSLLLLR</sequence>
<accession>A0AAV7TB67</accession>
<reference evidence="2" key="1">
    <citation type="journal article" date="2022" name="bioRxiv">
        <title>Sequencing and chromosome-scale assembly of the giantPleurodeles waltlgenome.</title>
        <authorList>
            <person name="Brown T."/>
            <person name="Elewa A."/>
            <person name="Iarovenko S."/>
            <person name="Subramanian E."/>
            <person name="Araus A.J."/>
            <person name="Petzold A."/>
            <person name="Susuki M."/>
            <person name="Suzuki K.-i.T."/>
            <person name="Hayashi T."/>
            <person name="Toyoda A."/>
            <person name="Oliveira C."/>
            <person name="Osipova E."/>
            <person name="Leigh N.D."/>
            <person name="Simon A."/>
            <person name="Yun M.H."/>
        </authorList>
    </citation>
    <scope>NUCLEOTIDE SEQUENCE</scope>
    <source>
        <strain evidence="2">20211129_DDA</strain>
        <tissue evidence="2">Liver</tissue>
    </source>
</reference>